<dbReference type="Proteomes" id="UP000239724">
    <property type="component" value="Unassembled WGS sequence"/>
</dbReference>
<dbReference type="AlphaFoldDB" id="A0A2S6N5M6"/>
<proteinExistence type="predicted"/>
<feature type="chain" id="PRO_5015498393" description="DUF5666 domain-containing protein" evidence="1">
    <location>
        <begin position="28"/>
        <end position="206"/>
    </location>
</feature>
<evidence type="ECO:0000313" key="2">
    <source>
        <dbReference type="EMBL" id="PPQ29925.1"/>
    </source>
</evidence>
<name>A0A2S6N5M6_RHOGL</name>
<evidence type="ECO:0000313" key="3">
    <source>
        <dbReference type="Proteomes" id="UP000239724"/>
    </source>
</evidence>
<feature type="signal peptide" evidence="1">
    <location>
        <begin position="1"/>
        <end position="27"/>
    </location>
</feature>
<evidence type="ECO:0008006" key="4">
    <source>
        <dbReference type="Google" id="ProtNLM"/>
    </source>
</evidence>
<dbReference type="EMBL" id="NHRY01000220">
    <property type="protein sequence ID" value="PPQ29925.1"/>
    <property type="molecule type" value="Genomic_DNA"/>
</dbReference>
<sequence length="206" mass="21708">MNNRRPVATLVAAAMMATCVTIVSATASTPPRHIRGTVAAVEVPWLTVRTSPDNVDPVMLAHDAKVFTVAPADFSAIKPGKYVGVTSVERNGRREAVEVHVFDESLRGRGEGDRPWDLASGPGRMTNANIARVEAVGRDRVLTLAYKGGSRTITVPPDATIVTITPGTANEIRPGEQVFITAHGAPEGRLVGASIAVGQNGLKPPM</sequence>
<gene>
    <name evidence="2" type="ORF">CCS01_20590</name>
</gene>
<dbReference type="OrthoDB" id="9799947at2"/>
<accession>A0A2S6N5M6</accession>
<evidence type="ECO:0000256" key="1">
    <source>
        <dbReference type="SAM" id="SignalP"/>
    </source>
</evidence>
<protein>
    <recommendedName>
        <fullName evidence="4">DUF5666 domain-containing protein</fullName>
    </recommendedName>
</protein>
<dbReference type="RefSeq" id="WP_104520701.1">
    <property type="nucleotide sequence ID" value="NZ_NHRY01000220.1"/>
</dbReference>
<reference evidence="2 3" key="1">
    <citation type="journal article" date="2018" name="Arch. Microbiol.">
        <title>New insights into the metabolic potential of the phototrophic purple bacterium Rhodopila globiformis DSM 161(T) from its draft genome sequence and evidence for a vanadium-dependent nitrogenase.</title>
        <authorList>
            <person name="Imhoff J.F."/>
            <person name="Rahn T."/>
            <person name="Kunzel S."/>
            <person name="Neulinger S.C."/>
        </authorList>
    </citation>
    <scope>NUCLEOTIDE SEQUENCE [LARGE SCALE GENOMIC DNA]</scope>
    <source>
        <strain evidence="2 3">DSM 161</strain>
    </source>
</reference>
<comment type="caution">
    <text evidence="2">The sequence shown here is derived from an EMBL/GenBank/DDBJ whole genome shotgun (WGS) entry which is preliminary data.</text>
</comment>
<keyword evidence="1" id="KW-0732">Signal</keyword>
<keyword evidence="3" id="KW-1185">Reference proteome</keyword>
<organism evidence="2 3">
    <name type="scientific">Rhodopila globiformis</name>
    <name type="common">Rhodopseudomonas globiformis</name>
    <dbReference type="NCBI Taxonomy" id="1071"/>
    <lineage>
        <taxon>Bacteria</taxon>
        <taxon>Pseudomonadati</taxon>
        <taxon>Pseudomonadota</taxon>
        <taxon>Alphaproteobacteria</taxon>
        <taxon>Acetobacterales</taxon>
        <taxon>Acetobacteraceae</taxon>
        <taxon>Rhodopila</taxon>
    </lineage>
</organism>